<dbReference type="Proteomes" id="UP000790709">
    <property type="component" value="Unassembled WGS sequence"/>
</dbReference>
<organism evidence="1 2">
    <name type="scientific">Leucogyrophana mollusca</name>
    <dbReference type="NCBI Taxonomy" id="85980"/>
    <lineage>
        <taxon>Eukaryota</taxon>
        <taxon>Fungi</taxon>
        <taxon>Dikarya</taxon>
        <taxon>Basidiomycota</taxon>
        <taxon>Agaricomycotina</taxon>
        <taxon>Agaricomycetes</taxon>
        <taxon>Agaricomycetidae</taxon>
        <taxon>Boletales</taxon>
        <taxon>Boletales incertae sedis</taxon>
        <taxon>Leucogyrophana</taxon>
    </lineage>
</organism>
<feature type="non-terminal residue" evidence="1">
    <location>
        <position position="90"/>
    </location>
</feature>
<evidence type="ECO:0000313" key="1">
    <source>
        <dbReference type="EMBL" id="KAH7917645.1"/>
    </source>
</evidence>
<gene>
    <name evidence="1" type="ORF">BV22DRAFT_980405</name>
</gene>
<comment type="caution">
    <text evidence="1">The sequence shown here is derived from an EMBL/GenBank/DDBJ whole genome shotgun (WGS) entry which is preliminary data.</text>
</comment>
<accession>A0ACB8AWM1</accession>
<feature type="non-terminal residue" evidence="1">
    <location>
        <position position="1"/>
    </location>
</feature>
<evidence type="ECO:0000313" key="2">
    <source>
        <dbReference type="Proteomes" id="UP000790709"/>
    </source>
</evidence>
<name>A0ACB8AWM1_9AGAM</name>
<proteinExistence type="predicted"/>
<reference evidence="1" key="1">
    <citation type="journal article" date="2021" name="New Phytol.">
        <title>Evolutionary innovations through gain and loss of genes in the ectomycorrhizal Boletales.</title>
        <authorList>
            <person name="Wu G."/>
            <person name="Miyauchi S."/>
            <person name="Morin E."/>
            <person name="Kuo A."/>
            <person name="Drula E."/>
            <person name="Varga T."/>
            <person name="Kohler A."/>
            <person name="Feng B."/>
            <person name="Cao Y."/>
            <person name="Lipzen A."/>
            <person name="Daum C."/>
            <person name="Hundley H."/>
            <person name="Pangilinan J."/>
            <person name="Johnson J."/>
            <person name="Barry K."/>
            <person name="LaButti K."/>
            <person name="Ng V."/>
            <person name="Ahrendt S."/>
            <person name="Min B."/>
            <person name="Choi I.G."/>
            <person name="Park H."/>
            <person name="Plett J.M."/>
            <person name="Magnuson J."/>
            <person name="Spatafora J.W."/>
            <person name="Nagy L.G."/>
            <person name="Henrissat B."/>
            <person name="Grigoriev I.V."/>
            <person name="Yang Z.L."/>
            <person name="Xu J."/>
            <person name="Martin F.M."/>
        </authorList>
    </citation>
    <scope>NUCLEOTIDE SEQUENCE</scope>
    <source>
        <strain evidence="1">KUC20120723A-06</strain>
    </source>
</reference>
<protein>
    <submittedName>
        <fullName evidence="1">Uncharacterized protein</fullName>
    </submittedName>
</protein>
<keyword evidence="2" id="KW-1185">Reference proteome</keyword>
<sequence length="90" mass="10244">CNTGLSSRHLGEQFQQSPDIITKYFKRMLYFFSAAPFYTNQVRLPIPTTLLSSTLLEPHFRFLAGCIGAVDGTHIHVTCGPEDHDNFRNR</sequence>
<dbReference type="EMBL" id="MU266982">
    <property type="protein sequence ID" value="KAH7917645.1"/>
    <property type="molecule type" value="Genomic_DNA"/>
</dbReference>